<dbReference type="EMBL" id="SNVJ01000001">
    <property type="protein sequence ID" value="MXP61736.1"/>
    <property type="molecule type" value="Genomic_DNA"/>
</dbReference>
<feature type="compositionally biased region" description="Pro residues" evidence="1">
    <location>
        <begin position="239"/>
        <end position="254"/>
    </location>
</feature>
<name>A0A845B6K7_9PROT</name>
<organism evidence="4 5">
    <name type="scientific">Teichococcus coralli</name>
    <dbReference type="NCBI Taxonomy" id="2545983"/>
    <lineage>
        <taxon>Bacteria</taxon>
        <taxon>Pseudomonadati</taxon>
        <taxon>Pseudomonadota</taxon>
        <taxon>Alphaproteobacteria</taxon>
        <taxon>Acetobacterales</taxon>
        <taxon>Roseomonadaceae</taxon>
        <taxon>Roseomonas</taxon>
    </lineage>
</organism>
<dbReference type="InterPro" id="IPR025194">
    <property type="entry name" value="RodZ-like_C"/>
</dbReference>
<dbReference type="Gene3D" id="1.10.260.40">
    <property type="entry name" value="lambda repressor-like DNA-binding domains"/>
    <property type="match status" value="1"/>
</dbReference>
<sequence length="349" mass="36277">MAYDLKRTARSDLQLAEAVRVGDELRQARLALGISLEEMAEQLRISRRYLDALEDGRVNDLPGLAYGTGFVRSYAQAMRLDAADLVRRFRQAAGGQSRGRDLVFPEPVPERGVPAGAIIMLGAVLAVGAYAAWYRWSGPSERTVDAVPALPPRMEEAAREAGQPPLPEPPAPATGASRSGSPPALLPPPATGGEAAPGTGVRAGSGSPGQAPPPPLAEARASAAAAESGRTQGAGPQAPATPPVASPSSQPPAPTGNAIVLRATQECWVQVREARSGRVLVSRVLQPGEAYEVPQEPGLLLTTGRAEGLAIEVGGVASQALATQVGVRRDILLDPAQLREARPGQLPTR</sequence>
<feature type="transmembrane region" description="Helical" evidence="2">
    <location>
        <begin position="112"/>
        <end position="133"/>
    </location>
</feature>
<dbReference type="CDD" id="cd00093">
    <property type="entry name" value="HTH_XRE"/>
    <property type="match status" value="1"/>
</dbReference>
<feature type="domain" description="HTH cro/C1-type" evidence="3">
    <location>
        <begin position="25"/>
        <end position="85"/>
    </location>
</feature>
<dbReference type="Proteomes" id="UP000460715">
    <property type="component" value="Unassembled WGS sequence"/>
</dbReference>
<reference evidence="4 5" key="1">
    <citation type="submission" date="2019-03" db="EMBL/GenBank/DDBJ databases">
        <title>Roseomonas sp. a novel Roseomonas species isolated from Sea whip Gorgonian.</title>
        <authorList>
            <person name="Li F."/>
            <person name="Pan X."/>
            <person name="Huang S."/>
            <person name="Li Z."/>
            <person name="Meng B."/>
        </authorList>
    </citation>
    <scope>NUCLEOTIDE SEQUENCE [LARGE SCALE GENOMIC DNA]</scope>
    <source>
        <strain evidence="4 5">M0104</strain>
    </source>
</reference>
<dbReference type="PANTHER" id="PTHR34475:SF1">
    <property type="entry name" value="CYTOSKELETON PROTEIN RODZ"/>
    <property type="match status" value="1"/>
</dbReference>
<accession>A0A845B6K7</accession>
<keyword evidence="2" id="KW-0472">Membrane</keyword>
<keyword evidence="2" id="KW-1133">Transmembrane helix</keyword>
<evidence type="ECO:0000313" key="5">
    <source>
        <dbReference type="Proteomes" id="UP000460715"/>
    </source>
</evidence>
<comment type="caution">
    <text evidence="4">The sequence shown here is derived from an EMBL/GenBank/DDBJ whole genome shotgun (WGS) entry which is preliminary data.</text>
</comment>
<dbReference type="GO" id="GO:0003677">
    <property type="term" value="F:DNA binding"/>
    <property type="evidence" value="ECO:0007669"/>
    <property type="project" value="InterPro"/>
</dbReference>
<dbReference type="AlphaFoldDB" id="A0A845B6K7"/>
<evidence type="ECO:0000259" key="3">
    <source>
        <dbReference type="PROSITE" id="PS50943"/>
    </source>
</evidence>
<evidence type="ECO:0000256" key="2">
    <source>
        <dbReference type="SAM" id="Phobius"/>
    </source>
</evidence>
<dbReference type="InterPro" id="IPR050400">
    <property type="entry name" value="Bact_Cytoskel_RodZ"/>
</dbReference>
<dbReference type="RefSeq" id="WP_160934868.1">
    <property type="nucleotide sequence ID" value="NZ_SNVJ01000001.1"/>
</dbReference>
<proteinExistence type="predicted"/>
<feature type="region of interest" description="Disordered" evidence="1">
    <location>
        <begin position="155"/>
        <end position="256"/>
    </location>
</feature>
<dbReference type="SUPFAM" id="SSF47413">
    <property type="entry name" value="lambda repressor-like DNA-binding domains"/>
    <property type="match status" value="1"/>
</dbReference>
<keyword evidence="5" id="KW-1185">Reference proteome</keyword>
<dbReference type="Pfam" id="PF13413">
    <property type="entry name" value="HTH_25"/>
    <property type="match status" value="1"/>
</dbReference>
<keyword evidence="2" id="KW-0812">Transmembrane</keyword>
<dbReference type="PROSITE" id="PS50943">
    <property type="entry name" value="HTH_CROC1"/>
    <property type="match status" value="1"/>
</dbReference>
<evidence type="ECO:0000313" key="4">
    <source>
        <dbReference type="EMBL" id="MXP61736.1"/>
    </source>
</evidence>
<gene>
    <name evidence="4" type="ORF">E0493_00040</name>
</gene>
<dbReference type="InterPro" id="IPR001387">
    <property type="entry name" value="Cro/C1-type_HTH"/>
</dbReference>
<evidence type="ECO:0000256" key="1">
    <source>
        <dbReference type="SAM" id="MobiDB-lite"/>
    </source>
</evidence>
<feature type="compositionally biased region" description="Low complexity" evidence="1">
    <location>
        <begin position="191"/>
        <end position="200"/>
    </location>
</feature>
<dbReference type="PANTHER" id="PTHR34475">
    <property type="match status" value="1"/>
</dbReference>
<protein>
    <submittedName>
        <fullName evidence="4">Helix-turn-helix domain-containing protein</fullName>
    </submittedName>
</protein>
<dbReference type="Pfam" id="PF13464">
    <property type="entry name" value="RodZ_C"/>
    <property type="match status" value="1"/>
</dbReference>
<dbReference type="OrthoDB" id="9790252at2"/>
<feature type="compositionally biased region" description="Low complexity" evidence="1">
    <location>
        <begin position="217"/>
        <end position="238"/>
    </location>
</feature>
<dbReference type="InterPro" id="IPR010982">
    <property type="entry name" value="Lambda_DNA-bd_dom_sf"/>
</dbReference>
<dbReference type="SMART" id="SM00530">
    <property type="entry name" value="HTH_XRE"/>
    <property type="match status" value="1"/>
</dbReference>